<dbReference type="Proteomes" id="UP000494106">
    <property type="component" value="Unassembled WGS sequence"/>
</dbReference>
<dbReference type="AlphaFoldDB" id="A0A8S1AIU4"/>
<comment type="caution">
    <text evidence="7">The sequence shown here is derived from an EMBL/GenBank/DDBJ whole genome shotgun (WGS) entry which is preliminary data.</text>
</comment>
<comment type="similarity">
    <text evidence="2 6">Belongs to the peroxisomal membrane protein PXMP2/4 family.</text>
</comment>
<dbReference type="OrthoDB" id="430207at2759"/>
<gene>
    <name evidence="7" type="ORF">APLA_LOCUS11359</name>
</gene>
<feature type="transmembrane region" description="Helical" evidence="6">
    <location>
        <begin position="101"/>
        <end position="118"/>
    </location>
</feature>
<keyword evidence="8" id="KW-1185">Reference proteome</keyword>
<dbReference type="InterPro" id="IPR007248">
    <property type="entry name" value="Mpv17_PMP22"/>
</dbReference>
<comment type="subcellular location">
    <subcellularLocation>
        <location evidence="1">Membrane</location>
        <topology evidence="1">Multi-pass membrane protein</topology>
    </subcellularLocation>
</comment>
<evidence type="ECO:0000313" key="7">
    <source>
        <dbReference type="EMBL" id="CAB3247647.1"/>
    </source>
</evidence>
<accession>A0A8S1AIU4</accession>
<evidence type="ECO:0000256" key="2">
    <source>
        <dbReference type="ARBA" id="ARBA00006824"/>
    </source>
</evidence>
<dbReference type="GO" id="GO:0016020">
    <property type="term" value="C:membrane"/>
    <property type="evidence" value="ECO:0007669"/>
    <property type="project" value="UniProtKB-SubCell"/>
</dbReference>
<evidence type="ECO:0008006" key="9">
    <source>
        <dbReference type="Google" id="ProtNLM"/>
    </source>
</evidence>
<keyword evidence="4 6" id="KW-1133">Transmembrane helix</keyword>
<dbReference type="PANTHER" id="PTHR11266:SF85">
    <property type="entry name" value="MPV17-LIKE PROTEIN"/>
    <property type="match status" value="1"/>
</dbReference>
<proteinExistence type="inferred from homology"/>
<protein>
    <recommendedName>
        <fullName evidence="9">Mpv17-like protein</fullName>
    </recommendedName>
</protein>
<evidence type="ECO:0000256" key="5">
    <source>
        <dbReference type="ARBA" id="ARBA00023136"/>
    </source>
</evidence>
<evidence type="ECO:0000313" key="8">
    <source>
        <dbReference type="Proteomes" id="UP000494106"/>
    </source>
</evidence>
<dbReference type="EMBL" id="CADEBC010000531">
    <property type="protein sequence ID" value="CAB3247647.1"/>
    <property type="molecule type" value="Genomic_DNA"/>
</dbReference>
<name>A0A8S1AIU4_ARCPL</name>
<keyword evidence="3 6" id="KW-0812">Transmembrane</keyword>
<evidence type="ECO:0000256" key="1">
    <source>
        <dbReference type="ARBA" id="ARBA00004141"/>
    </source>
</evidence>
<dbReference type="PANTHER" id="PTHR11266">
    <property type="entry name" value="PEROXISOMAL MEMBRANE PROTEIN 2, PXMP2 MPV17"/>
    <property type="match status" value="1"/>
</dbReference>
<sequence>MLTFLRSAIRRSLKTHPILTHTAVYATFYAAADISQKTFKRLQYVDNAQKPEYKLIETAKLAAVGSSIYAPSLFYCYRFLDKKFPGTSVRVVLTKLIADQGFMTPVLLATFFIVMAVVERSENLFEEFNQKFLHTYLANQSFWIPAQTINFFFVPPYLRVVYVAIMSFLWINVLCYIKRHELKSDTKLTKVKS</sequence>
<feature type="transmembrane region" description="Helical" evidence="6">
    <location>
        <begin position="157"/>
        <end position="177"/>
    </location>
</feature>
<reference evidence="7 8" key="1">
    <citation type="submission" date="2020-04" db="EMBL/GenBank/DDBJ databases">
        <authorList>
            <person name="Wallbank WR R."/>
            <person name="Pardo Diaz C."/>
            <person name="Kozak K."/>
            <person name="Martin S."/>
            <person name="Jiggins C."/>
            <person name="Moest M."/>
            <person name="Warren A I."/>
            <person name="Byers J.R.P. K."/>
            <person name="Montejo-Kovacevich G."/>
            <person name="Yen C E."/>
        </authorList>
    </citation>
    <scope>NUCLEOTIDE SEQUENCE [LARGE SCALE GENOMIC DNA]</scope>
</reference>
<evidence type="ECO:0000256" key="6">
    <source>
        <dbReference type="RuleBase" id="RU363053"/>
    </source>
</evidence>
<keyword evidence="5 6" id="KW-0472">Membrane</keyword>
<evidence type="ECO:0000256" key="4">
    <source>
        <dbReference type="ARBA" id="ARBA00022989"/>
    </source>
</evidence>
<dbReference type="Pfam" id="PF04117">
    <property type="entry name" value="Mpv17_PMP22"/>
    <property type="match status" value="1"/>
</dbReference>
<organism evidence="7 8">
    <name type="scientific">Arctia plantaginis</name>
    <name type="common">Wood tiger moth</name>
    <name type="synonym">Phalaena plantaginis</name>
    <dbReference type="NCBI Taxonomy" id="874455"/>
    <lineage>
        <taxon>Eukaryota</taxon>
        <taxon>Metazoa</taxon>
        <taxon>Ecdysozoa</taxon>
        <taxon>Arthropoda</taxon>
        <taxon>Hexapoda</taxon>
        <taxon>Insecta</taxon>
        <taxon>Pterygota</taxon>
        <taxon>Neoptera</taxon>
        <taxon>Endopterygota</taxon>
        <taxon>Lepidoptera</taxon>
        <taxon>Glossata</taxon>
        <taxon>Ditrysia</taxon>
        <taxon>Noctuoidea</taxon>
        <taxon>Erebidae</taxon>
        <taxon>Arctiinae</taxon>
        <taxon>Arctia</taxon>
    </lineage>
</organism>
<evidence type="ECO:0000256" key="3">
    <source>
        <dbReference type="ARBA" id="ARBA00022692"/>
    </source>
</evidence>
<dbReference type="GO" id="GO:0005739">
    <property type="term" value="C:mitochondrion"/>
    <property type="evidence" value="ECO:0007669"/>
    <property type="project" value="TreeGrafter"/>
</dbReference>